<dbReference type="EMBL" id="JBGNUJ010000011">
    <property type="protein sequence ID" value="KAL3953637.1"/>
    <property type="molecule type" value="Genomic_DNA"/>
</dbReference>
<keyword evidence="2" id="KW-1185">Reference proteome</keyword>
<organism evidence="1 2">
    <name type="scientific">Purpureocillium lilacinum</name>
    <name type="common">Paecilomyces lilacinus</name>
    <dbReference type="NCBI Taxonomy" id="33203"/>
    <lineage>
        <taxon>Eukaryota</taxon>
        <taxon>Fungi</taxon>
        <taxon>Dikarya</taxon>
        <taxon>Ascomycota</taxon>
        <taxon>Pezizomycotina</taxon>
        <taxon>Sordariomycetes</taxon>
        <taxon>Hypocreomycetidae</taxon>
        <taxon>Hypocreales</taxon>
        <taxon>Ophiocordycipitaceae</taxon>
        <taxon>Purpureocillium</taxon>
    </lineage>
</organism>
<sequence>MGTTGNMSIAARVPAFRAMQCHHDASYCSICKPMSETRFDDLNTARFDTRPPLLGAAQVQFRRRMACGLFVSSRDRVGSERIGGSTGYQCPMLGRSANDPSQPAAPAS</sequence>
<evidence type="ECO:0000313" key="1">
    <source>
        <dbReference type="EMBL" id="KAL3953637.1"/>
    </source>
</evidence>
<comment type="caution">
    <text evidence="1">The sequence shown here is derived from an EMBL/GenBank/DDBJ whole genome shotgun (WGS) entry which is preliminary data.</text>
</comment>
<name>A0ACC4DBW2_PURLI</name>
<protein>
    <submittedName>
        <fullName evidence="1">Uncharacterized protein</fullName>
    </submittedName>
</protein>
<proteinExistence type="predicted"/>
<dbReference type="Proteomes" id="UP001638806">
    <property type="component" value="Unassembled WGS sequence"/>
</dbReference>
<accession>A0ACC4DBW2</accession>
<gene>
    <name evidence="1" type="ORF">ACCO45_011593</name>
</gene>
<evidence type="ECO:0000313" key="2">
    <source>
        <dbReference type="Proteomes" id="UP001638806"/>
    </source>
</evidence>
<reference evidence="1" key="1">
    <citation type="submission" date="2024-12" db="EMBL/GenBank/DDBJ databases">
        <title>Comparative genomics and development of molecular markers within Purpureocillium lilacinum and among Purpureocillium species.</title>
        <authorList>
            <person name="Yeh Z.-Y."/>
            <person name="Ni N.-T."/>
            <person name="Lo P.-H."/>
            <person name="Mushyakhwo K."/>
            <person name="Lin C.-F."/>
            <person name="Nai Y.-S."/>
        </authorList>
    </citation>
    <scope>NUCLEOTIDE SEQUENCE</scope>
    <source>
        <strain evidence="1">NCHU-NPUST-175</strain>
    </source>
</reference>